<dbReference type="AlphaFoldDB" id="A0A024TJI5"/>
<name>A0A024TJI5_9STRA</name>
<dbReference type="GO" id="GO:0045503">
    <property type="term" value="F:dynein light chain binding"/>
    <property type="evidence" value="ECO:0007669"/>
    <property type="project" value="TreeGrafter"/>
</dbReference>
<dbReference type="GO" id="GO:0045504">
    <property type="term" value="F:dynein heavy chain binding"/>
    <property type="evidence" value="ECO:0007669"/>
    <property type="project" value="TreeGrafter"/>
</dbReference>
<keyword evidence="7" id="KW-0206">Cytoskeleton</keyword>
<dbReference type="STRING" id="157072.A0A024TJI5"/>
<dbReference type="eggNOG" id="KOG1587">
    <property type="taxonomic scope" value="Eukaryota"/>
</dbReference>
<evidence type="ECO:0000256" key="6">
    <source>
        <dbReference type="ARBA" id="ARBA00022737"/>
    </source>
</evidence>
<keyword evidence="8" id="KW-0966">Cell projection</keyword>
<dbReference type="PANTHER" id="PTHR12442">
    <property type="entry name" value="DYNEIN INTERMEDIATE CHAIN"/>
    <property type="match status" value="1"/>
</dbReference>
<evidence type="ECO:0000256" key="2">
    <source>
        <dbReference type="ARBA" id="ARBA00004245"/>
    </source>
</evidence>
<dbReference type="GO" id="GO:0036157">
    <property type="term" value="C:outer dynein arm"/>
    <property type="evidence" value="ECO:0007669"/>
    <property type="project" value="TreeGrafter"/>
</dbReference>
<keyword evidence="4" id="KW-0853">WD repeat</keyword>
<dbReference type="OrthoDB" id="10261376at2759"/>
<gene>
    <name evidence="9" type="ORF">H310_12337</name>
</gene>
<evidence type="ECO:0000256" key="4">
    <source>
        <dbReference type="ARBA" id="ARBA00022574"/>
    </source>
</evidence>
<evidence type="ECO:0000313" key="9">
    <source>
        <dbReference type="EMBL" id="ETV93771.1"/>
    </source>
</evidence>
<dbReference type="GO" id="GO:0003341">
    <property type="term" value="P:cilium movement"/>
    <property type="evidence" value="ECO:0007669"/>
    <property type="project" value="TreeGrafter"/>
</dbReference>
<evidence type="ECO:0000256" key="3">
    <source>
        <dbReference type="ARBA" id="ARBA00022490"/>
    </source>
</evidence>
<comment type="subcellular location">
    <subcellularLocation>
        <location evidence="1">Cell projection</location>
        <location evidence="1">Cilium</location>
    </subcellularLocation>
    <subcellularLocation>
        <location evidence="2">Cytoplasm</location>
        <location evidence="2">Cytoskeleton</location>
    </subcellularLocation>
</comment>
<reference evidence="9" key="1">
    <citation type="submission" date="2013-12" db="EMBL/GenBank/DDBJ databases">
        <title>The Genome Sequence of Aphanomyces invadans NJM9701.</title>
        <authorList>
            <consortium name="The Broad Institute Genomics Platform"/>
            <person name="Russ C."/>
            <person name="Tyler B."/>
            <person name="van West P."/>
            <person name="Dieguez-Uribeondo J."/>
            <person name="Young S.K."/>
            <person name="Zeng Q."/>
            <person name="Gargeya S."/>
            <person name="Fitzgerald M."/>
            <person name="Abouelleil A."/>
            <person name="Alvarado L."/>
            <person name="Chapman S.B."/>
            <person name="Gainer-Dewar J."/>
            <person name="Goldberg J."/>
            <person name="Griggs A."/>
            <person name="Gujja S."/>
            <person name="Hansen M."/>
            <person name="Howarth C."/>
            <person name="Imamovic A."/>
            <person name="Ireland A."/>
            <person name="Larimer J."/>
            <person name="McCowan C."/>
            <person name="Murphy C."/>
            <person name="Pearson M."/>
            <person name="Poon T.W."/>
            <person name="Priest M."/>
            <person name="Roberts A."/>
            <person name="Saif S."/>
            <person name="Shea T."/>
            <person name="Sykes S."/>
            <person name="Wortman J."/>
            <person name="Nusbaum C."/>
            <person name="Birren B."/>
        </authorList>
    </citation>
    <scope>NUCLEOTIDE SEQUENCE [LARGE SCALE GENOMIC DNA]</scope>
    <source>
        <strain evidence="9">NJM9701</strain>
    </source>
</reference>
<keyword evidence="5" id="KW-0493">Microtubule</keyword>
<dbReference type="RefSeq" id="XP_008877580.1">
    <property type="nucleotide sequence ID" value="XM_008879358.1"/>
</dbReference>
<dbReference type="EMBL" id="KI913989">
    <property type="protein sequence ID" value="ETV93771.1"/>
    <property type="molecule type" value="Genomic_DNA"/>
</dbReference>
<evidence type="ECO:0000256" key="1">
    <source>
        <dbReference type="ARBA" id="ARBA00004138"/>
    </source>
</evidence>
<dbReference type="GO" id="GO:0005874">
    <property type="term" value="C:microtubule"/>
    <property type="evidence" value="ECO:0007669"/>
    <property type="project" value="UniProtKB-KW"/>
</dbReference>
<dbReference type="GeneID" id="20089387"/>
<proteinExistence type="predicted"/>
<protein>
    <submittedName>
        <fullName evidence="9">Uncharacterized protein</fullName>
    </submittedName>
</protein>
<sequence length="64" mass="7508">MRSRRNPTAKTTAEEGKIYKCSKAYSGQYLENYTGHHMTVYAVRWNPFRERCFLSCIAGWTVKL</sequence>
<dbReference type="VEuPathDB" id="FungiDB:H310_12337"/>
<dbReference type="PANTHER" id="PTHR12442:SF11">
    <property type="entry name" value="DYNEIN AXONEMAL INTERMEDIATE CHAIN 1"/>
    <property type="match status" value="1"/>
</dbReference>
<dbReference type="GO" id="GO:0036158">
    <property type="term" value="P:outer dynein arm assembly"/>
    <property type="evidence" value="ECO:0007669"/>
    <property type="project" value="TreeGrafter"/>
</dbReference>
<accession>A0A024TJI5</accession>
<evidence type="ECO:0000256" key="8">
    <source>
        <dbReference type="ARBA" id="ARBA00023273"/>
    </source>
</evidence>
<keyword evidence="6" id="KW-0677">Repeat</keyword>
<dbReference type="InterPro" id="IPR050687">
    <property type="entry name" value="Dynein_IC"/>
</dbReference>
<evidence type="ECO:0000256" key="7">
    <source>
        <dbReference type="ARBA" id="ARBA00023212"/>
    </source>
</evidence>
<keyword evidence="3" id="KW-0963">Cytoplasm</keyword>
<evidence type="ECO:0000256" key="5">
    <source>
        <dbReference type="ARBA" id="ARBA00022701"/>
    </source>
</evidence>
<organism evidence="9">
    <name type="scientific">Aphanomyces invadans</name>
    <dbReference type="NCBI Taxonomy" id="157072"/>
    <lineage>
        <taxon>Eukaryota</taxon>
        <taxon>Sar</taxon>
        <taxon>Stramenopiles</taxon>
        <taxon>Oomycota</taxon>
        <taxon>Saprolegniomycetes</taxon>
        <taxon>Saprolegniales</taxon>
        <taxon>Verrucalvaceae</taxon>
        <taxon>Aphanomyces</taxon>
    </lineage>
</organism>